<keyword evidence="2" id="KW-0067">ATP-binding</keyword>
<dbReference type="InterPro" id="IPR051701">
    <property type="entry name" value="Mito_OM_Translocase_MSP1"/>
</dbReference>
<sequence>MEQKHIVMSALGVGLGVGVGLGLVSGQTVSKWAAPQVCSSSALTVENIEQELKRLVMDGKDSKVTFDQFPYYLSEQTRVRLTSAAYVHLKQAEFSKHTRNLSPGSRAILLSGSAELYQQMLAKALAHYFEAKLLLLDAIDFSLKIQNKYGNAAKDSLFKRSISETTLERMSGLLGSLSIMPQREEPKGSLRRQSSGFETSSRGSEITTNMPKLRRNASASANMNCLGAQGSSVNPALLKRTTSWSFDEKLLVQSLYKVFILFLKRASLLSCTGIFNEV</sequence>
<dbReference type="PANTHER" id="PTHR45644:SF85">
    <property type="entry name" value="P-LOOP CONTAINING NUCLEOSIDE TRIPHOSPHATE HYDROLASES SUPERFAMILY PROTEIN"/>
    <property type="match status" value="1"/>
</dbReference>
<feature type="region of interest" description="Disordered" evidence="3">
    <location>
        <begin position="183"/>
        <end position="211"/>
    </location>
</feature>
<evidence type="ECO:0000313" key="4">
    <source>
        <dbReference type="EMBL" id="WOL08308.1"/>
    </source>
</evidence>
<dbReference type="EMBL" id="CP136894">
    <property type="protein sequence ID" value="WOL08308.1"/>
    <property type="molecule type" value="Genomic_DNA"/>
</dbReference>
<keyword evidence="5" id="KW-1185">Reference proteome</keyword>
<evidence type="ECO:0000256" key="1">
    <source>
        <dbReference type="ARBA" id="ARBA00022741"/>
    </source>
</evidence>
<organism evidence="4 5">
    <name type="scientific">Canna indica</name>
    <name type="common">Indian-shot</name>
    <dbReference type="NCBI Taxonomy" id="4628"/>
    <lineage>
        <taxon>Eukaryota</taxon>
        <taxon>Viridiplantae</taxon>
        <taxon>Streptophyta</taxon>
        <taxon>Embryophyta</taxon>
        <taxon>Tracheophyta</taxon>
        <taxon>Spermatophyta</taxon>
        <taxon>Magnoliopsida</taxon>
        <taxon>Liliopsida</taxon>
        <taxon>Zingiberales</taxon>
        <taxon>Cannaceae</taxon>
        <taxon>Canna</taxon>
    </lineage>
</organism>
<evidence type="ECO:0000313" key="5">
    <source>
        <dbReference type="Proteomes" id="UP001327560"/>
    </source>
</evidence>
<keyword evidence="1" id="KW-0547">Nucleotide-binding</keyword>
<reference evidence="4 5" key="1">
    <citation type="submission" date="2023-10" db="EMBL/GenBank/DDBJ databases">
        <title>Chromosome-scale genome assembly provides insights into flower coloration mechanisms of Canna indica.</title>
        <authorList>
            <person name="Li C."/>
        </authorList>
    </citation>
    <scope>NUCLEOTIDE SEQUENCE [LARGE SCALE GENOMIC DNA]</scope>
    <source>
        <tissue evidence="4">Flower</tissue>
    </source>
</reference>
<proteinExistence type="predicted"/>
<dbReference type="Proteomes" id="UP001327560">
    <property type="component" value="Chromosome 5"/>
</dbReference>
<feature type="compositionally biased region" description="Polar residues" evidence="3">
    <location>
        <begin position="191"/>
        <end position="210"/>
    </location>
</feature>
<evidence type="ECO:0000256" key="3">
    <source>
        <dbReference type="SAM" id="MobiDB-lite"/>
    </source>
</evidence>
<protein>
    <submittedName>
        <fullName evidence="4">Peroxisome biosynthesis protein PAS1</fullName>
    </submittedName>
</protein>
<evidence type="ECO:0000256" key="2">
    <source>
        <dbReference type="ARBA" id="ARBA00022840"/>
    </source>
</evidence>
<dbReference type="AlphaFoldDB" id="A0AAQ3QGE8"/>
<dbReference type="PANTHER" id="PTHR45644">
    <property type="entry name" value="AAA ATPASE, PUTATIVE (AFU_ORTHOLOGUE AFUA_2G12920)-RELATED-RELATED"/>
    <property type="match status" value="1"/>
</dbReference>
<gene>
    <name evidence="4" type="ORF">Cni_G17061</name>
</gene>
<dbReference type="GO" id="GO:0005741">
    <property type="term" value="C:mitochondrial outer membrane"/>
    <property type="evidence" value="ECO:0007669"/>
    <property type="project" value="TreeGrafter"/>
</dbReference>
<accession>A0AAQ3QGE8</accession>
<dbReference type="GO" id="GO:0005524">
    <property type="term" value="F:ATP binding"/>
    <property type="evidence" value="ECO:0007669"/>
    <property type="project" value="UniProtKB-KW"/>
</dbReference>
<name>A0AAQ3QGE8_9LILI</name>